<dbReference type="RefSeq" id="WP_271434114.1">
    <property type="nucleotide sequence ID" value="NZ_JAQIOY010000012.1"/>
</dbReference>
<gene>
    <name evidence="3" type="ORF">PFY00_18650</name>
</gene>
<evidence type="ECO:0000313" key="3">
    <source>
        <dbReference type="EMBL" id="MDA7426759.1"/>
    </source>
</evidence>
<evidence type="ECO:0000256" key="2">
    <source>
        <dbReference type="ARBA" id="ARBA00022649"/>
    </source>
</evidence>
<comment type="similarity">
    <text evidence="1">Belongs to the ParD antitoxin family.</text>
</comment>
<name>A0ABT4XXU0_9RHOB</name>
<dbReference type="PANTHER" id="PTHR36582">
    <property type="entry name" value="ANTITOXIN PARD"/>
    <property type="match status" value="1"/>
</dbReference>
<reference evidence="3 4" key="1">
    <citation type="submission" date="2023-01" db="EMBL/GenBank/DDBJ databases">
        <title>Thalassococcus onchidii sp. nov., isolated from a marine invertebrate from the South China Sea.</title>
        <authorList>
            <person name="Xu S."/>
            <person name="Liu Z."/>
            <person name="Xu Y."/>
        </authorList>
    </citation>
    <scope>NUCLEOTIDE SEQUENCE [LARGE SCALE GENOMIC DNA]</scope>
    <source>
        <strain evidence="3 4">KCTC 32084</strain>
    </source>
</reference>
<dbReference type="InterPro" id="IPR038296">
    <property type="entry name" value="ParD_sf"/>
</dbReference>
<dbReference type="SUPFAM" id="SSF47598">
    <property type="entry name" value="Ribbon-helix-helix"/>
    <property type="match status" value="1"/>
</dbReference>
<evidence type="ECO:0000313" key="4">
    <source>
        <dbReference type="Proteomes" id="UP001210720"/>
    </source>
</evidence>
<dbReference type="Gene3D" id="6.10.10.120">
    <property type="entry name" value="Antitoxin ParD1-like"/>
    <property type="match status" value="1"/>
</dbReference>
<dbReference type="InterPro" id="IPR022789">
    <property type="entry name" value="ParD"/>
</dbReference>
<dbReference type="NCBIfam" id="TIGR02606">
    <property type="entry name" value="antidote_CC2985"/>
    <property type="match status" value="1"/>
</dbReference>
<comment type="caution">
    <text evidence="3">The sequence shown here is derived from an EMBL/GenBank/DDBJ whole genome shotgun (WGS) entry which is preliminary data.</text>
</comment>
<protein>
    <submittedName>
        <fullName evidence="3">Type II toxin-antitoxin system ParD family antitoxin</fullName>
    </submittedName>
</protein>
<dbReference type="Proteomes" id="UP001210720">
    <property type="component" value="Unassembled WGS sequence"/>
</dbReference>
<dbReference type="PANTHER" id="PTHR36582:SF2">
    <property type="entry name" value="ANTITOXIN PARD"/>
    <property type="match status" value="1"/>
</dbReference>
<accession>A0ABT4XXU0</accession>
<dbReference type="InterPro" id="IPR010985">
    <property type="entry name" value="Ribbon_hlx_hlx"/>
</dbReference>
<dbReference type="EMBL" id="JAQIOY010000012">
    <property type="protein sequence ID" value="MDA7426759.1"/>
    <property type="molecule type" value="Genomic_DNA"/>
</dbReference>
<evidence type="ECO:0000256" key="1">
    <source>
        <dbReference type="ARBA" id="ARBA00008580"/>
    </source>
</evidence>
<sequence>MNLSVRLTEPLTEFVSGRVGVQGDYDNASEYVRDLIRRDRERQEQRAFEALKATLQEAFDQPDEASVPMDFETFKARHSPTAS</sequence>
<keyword evidence="2" id="KW-1277">Toxin-antitoxin system</keyword>
<proteinExistence type="inferred from homology"/>
<organism evidence="3 4">
    <name type="scientific">Thalassococcus lentus</name>
    <dbReference type="NCBI Taxonomy" id="1210524"/>
    <lineage>
        <taxon>Bacteria</taxon>
        <taxon>Pseudomonadati</taxon>
        <taxon>Pseudomonadota</taxon>
        <taxon>Alphaproteobacteria</taxon>
        <taxon>Rhodobacterales</taxon>
        <taxon>Roseobacteraceae</taxon>
        <taxon>Thalassococcus</taxon>
    </lineage>
</organism>
<keyword evidence="4" id="KW-1185">Reference proteome</keyword>